<protein>
    <recommendedName>
        <fullName evidence="3">DUF3083 domain-containing protein</fullName>
    </recommendedName>
</protein>
<evidence type="ECO:0008006" key="3">
    <source>
        <dbReference type="Google" id="ProtNLM"/>
    </source>
</evidence>
<name>A0ABY0C1Z5_9GAMM</name>
<dbReference type="Pfam" id="PF11281">
    <property type="entry name" value="DUF3083"/>
    <property type="match status" value="1"/>
</dbReference>
<reference evidence="1 2" key="1">
    <citation type="journal article" date="2018" name="Front. Microbiol.">
        <title>Genome-Based Analysis Reveals the Taxonomy and Diversity of the Family Idiomarinaceae.</title>
        <authorList>
            <person name="Liu Y."/>
            <person name="Lai Q."/>
            <person name="Shao Z."/>
        </authorList>
    </citation>
    <scope>NUCLEOTIDE SEQUENCE [LARGE SCALE GENOMIC DNA]</scope>
    <source>
        <strain evidence="1 2">GBSy1</strain>
    </source>
</reference>
<organism evidence="1 2">
    <name type="scientific">Aliidiomarina sedimenti</name>
    <dbReference type="NCBI Taxonomy" id="1933879"/>
    <lineage>
        <taxon>Bacteria</taxon>
        <taxon>Pseudomonadati</taxon>
        <taxon>Pseudomonadota</taxon>
        <taxon>Gammaproteobacteria</taxon>
        <taxon>Alteromonadales</taxon>
        <taxon>Idiomarinaceae</taxon>
        <taxon>Aliidiomarina</taxon>
    </lineage>
</organism>
<comment type="caution">
    <text evidence="1">The sequence shown here is derived from an EMBL/GenBank/DDBJ whole genome shotgun (WGS) entry which is preliminary data.</text>
</comment>
<dbReference type="Proteomes" id="UP000287410">
    <property type="component" value="Unassembled WGS sequence"/>
</dbReference>
<evidence type="ECO:0000313" key="2">
    <source>
        <dbReference type="Proteomes" id="UP000287410"/>
    </source>
</evidence>
<sequence length="352" mass="41569">MSTAHRAYIPTNAHSNQYVLVELKPSDEFYQTFNSPEACYDKLSRLFFRLAEDESLSNVHFIANDKLPVVRYHSEYYCFQTQKQMLFFYNPKYHEAQNVFIKPDYKARKIRLLFLATGSDIRANSAQFHRRVHRLIKHFKAELPDLPMELKVRDHQHLSYDLFARDKGHKETYAYKLRSLYARYEKRNCDLPQPRSELTYATVALPLSRRLKQNLKLHDHDYGAMYKRIETLFTDVCEKHGIAHRAFVANGKTPLVRNSQVDISEQNSELQKMSFDTTSDDAQQLSFYEDDNLVEAVNFIFVAGQHDCHERGYGRFMNRVHEALKDLAADIKLRPEHDDLIVRFYQHISYIL</sequence>
<dbReference type="EMBL" id="PIPN01000001">
    <property type="protein sequence ID" value="RUO31592.1"/>
    <property type="molecule type" value="Genomic_DNA"/>
</dbReference>
<proteinExistence type="predicted"/>
<gene>
    <name evidence="1" type="ORF">CWE12_00920</name>
</gene>
<dbReference type="InterPro" id="IPR021433">
    <property type="entry name" value="DUF3083"/>
</dbReference>
<accession>A0ABY0C1Z5</accession>
<keyword evidence="2" id="KW-1185">Reference proteome</keyword>
<evidence type="ECO:0000313" key="1">
    <source>
        <dbReference type="EMBL" id="RUO31592.1"/>
    </source>
</evidence>
<dbReference type="RefSeq" id="WP_126787702.1">
    <property type="nucleotide sequence ID" value="NZ_PIPN01000001.1"/>
</dbReference>